<dbReference type="GeneID" id="107086966"/>
<evidence type="ECO:0000256" key="2">
    <source>
        <dbReference type="SAM" id="SignalP"/>
    </source>
</evidence>
<dbReference type="GO" id="GO:0045087">
    <property type="term" value="P:innate immune response"/>
    <property type="evidence" value="ECO:0007669"/>
    <property type="project" value="TreeGrafter"/>
</dbReference>
<accession>A0A3Q2CVE1</accession>
<dbReference type="Pfam" id="PF26206">
    <property type="entry name" value="PTX3_N"/>
    <property type="match status" value="1"/>
</dbReference>
<organism evidence="4 5">
    <name type="scientific">Cyprinodon variegatus</name>
    <name type="common">Sheepshead minnow</name>
    <dbReference type="NCBI Taxonomy" id="28743"/>
    <lineage>
        <taxon>Eukaryota</taxon>
        <taxon>Metazoa</taxon>
        <taxon>Chordata</taxon>
        <taxon>Craniata</taxon>
        <taxon>Vertebrata</taxon>
        <taxon>Euteleostomi</taxon>
        <taxon>Actinopterygii</taxon>
        <taxon>Neopterygii</taxon>
        <taxon>Teleostei</taxon>
        <taxon>Neoteleostei</taxon>
        <taxon>Acanthomorphata</taxon>
        <taxon>Ovalentaria</taxon>
        <taxon>Atherinomorphae</taxon>
        <taxon>Cyprinodontiformes</taxon>
        <taxon>Cyprinodontidae</taxon>
        <taxon>Cyprinodon</taxon>
    </lineage>
</organism>
<evidence type="ECO:0000259" key="3">
    <source>
        <dbReference type="PROSITE" id="PS51828"/>
    </source>
</evidence>
<keyword evidence="5" id="KW-1185">Reference proteome</keyword>
<name>A0A3Q2CVE1_CYPVA</name>
<dbReference type="InterPro" id="IPR013320">
    <property type="entry name" value="ConA-like_dom_sf"/>
</dbReference>
<evidence type="ECO:0000256" key="1">
    <source>
        <dbReference type="PROSITE-ProRule" id="PRU01172"/>
    </source>
</evidence>
<dbReference type="InterPro" id="IPR042837">
    <property type="entry name" value="PTX3"/>
</dbReference>
<reference evidence="4" key="2">
    <citation type="submission" date="2025-09" db="UniProtKB">
        <authorList>
            <consortium name="Ensembl"/>
        </authorList>
    </citation>
    <scope>IDENTIFICATION</scope>
</reference>
<dbReference type="Proteomes" id="UP000265020">
    <property type="component" value="Unassembled WGS sequence"/>
</dbReference>
<dbReference type="RefSeq" id="XP_015233763.1">
    <property type="nucleotide sequence ID" value="XM_015378277.1"/>
</dbReference>
<evidence type="ECO:0000313" key="5">
    <source>
        <dbReference type="Proteomes" id="UP000265020"/>
    </source>
</evidence>
<dbReference type="PANTHER" id="PTHR46943:SF1">
    <property type="entry name" value="PENTRAXIN-RELATED PROTEIN PTX3"/>
    <property type="match status" value="1"/>
</dbReference>
<proteinExistence type="predicted"/>
<evidence type="ECO:0000313" key="4">
    <source>
        <dbReference type="Ensembl" id="ENSCVAP00000009791.1"/>
    </source>
</evidence>
<dbReference type="InterPro" id="IPR001759">
    <property type="entry name" value="PTX_dom"/>
</dbReference>
<dbReference type="STRING" id="28743.ENSCVAP00000009791"/>
<dbReference type="KEGG" id="cvg:107086966"/>
<dbReference type="SUPFAM" id="SSF49899">
    <property type="entry name" value="Concanavalin A-like lectins/glucanases"/>
    <property type="match status" value="1"/>
</dbReference>
<dbReference type="GeneTree" id="ENSGT01100000263515"/>
<comment type="caution">
    <text evidence="1">Lacks conserved residue(s) required for the propagation of feature annotation.</text>
</comment>
<dbReference type="Ensembl" id="ENSCVAT00000016330.1">
    <property type="protein sequence ID" value="ENSCVAP00000009791.1"/>
    <property type="gene ID" value="ENSCVAG00000011813.1"/>
</dbReference>
<dbReference type="InterPro" id="IPR058832">
    <property type="entry name" value="PTX3_N"/>
</dbReference>
<dbReference type="GO" id="GO:0001849">
    <property type="term" value="F:complement component C1q complex binding"/>
    <property type="evidence" value="ECO:0007669"/>
    <property type="project" value="TreeGrafter"/>
</dbReference>
<reference evidence="4" key="1">
    <citation type="submission" date="2025-08" db="UniProtKB">
        <authorList>
            <consortium name="Ensembl"/>
        </authorList>
    </citation>
    <scope>IDENTIFICATION</scope>
</reference>
<sequence length="453" mass="49586">MIWWGIPEAAFLLCLCASVTFAYEDDIQINYADYYNEIPDGEPAAPTPSSPPCNSPDLTKWDKIFSMLENSQMRENMLLQHADEIIKVELGLLREELHRFIAEYQGSCGAAVETAGRRIVLQMEDRLQETLERFKLSDLTSAVGNSVGNSNHLEAQIQQLLSAAHKQTSRLTKLESSCLSSGVGAGFGLNGKNGFQLQDVTSREAALDGVLATLQAMKAELDEDLKVSRQRHLPAGCEMALLFPMRSRRIYTAVIPDVPLSPSAFTICMWVKPTSVFNKTVLFSYGRHRNPFEIQLLLAQTSALFTIGEEADQVEARNVVSQGQWIHLCGAWSSAEGLATLWVDGKKAASSLGMSKGHILPEGGSLRLGQERNGCCPQSPIGRSGVVGFEDGFDPKLAFAGKMTGVNMWDKVLSEEEISQLAVQRGQGCQHTGNTVAWGVTEMVPHGGAKFIY</sequence>
<dbReference type="Gene3D" id="2.60.120.200">
    <property type="match status" value="1"/>
</dbReference>
<dbReference type="OMA" id="PAGCDMA"/>
<dbReference type="AlphaFoldDB" id="A0A3Q2CVE1"/>
<dbReference type="SMART" id="SM00159">
    <property type="entry name" value="PTX"/>
    <property type="match status" value="1"/>
</dbReference>
<dbReference type="Pfam" id="PF00354">
    <property type="entry name" value="Pentaxin"/>
    <property type="match status" value="1"/>
</dbReference>
<keyword evidence="2" id="KW-0732">Signal</keyword>
<dbReference type="GO" id="GO:0005615">
    <property type="term" value="C:extracellular space"/>
    <property type="evidence" value="ECO:0007669"/>
    <property type="project" value="TreeGrafter"/>
</dbReference>
<feature type="chain" id="PRO_5018624095" evidence="2">
    <location>
        <begin position="23"/>
        <end position="453"/>
    </location>
</feature>
<dbReference type="PANTHER" id="PTHR46943">
    <property type="entry name" value="PENTRAXIN-RELATED PROTEIN PTX3"/>
    <property type="match status" value="1"/>
</dbReference>
<feature type="signal peptide" evidence="2">
    <location>
        <begin position="1"/>
        <end position="22"/>
    </location>
</feature>
<gene>
    <name evidence="4" type="primary">PTX3</name>
</gene>
<dbReference type="PRINTS" id="PR00895">
    <property type="entry name" value="PENTAXIN"/>
</dbReference>
<dbReference type="PROSITE" id="PS51828">
    <property type="entry name" value="PTX_2"/>
    <property type="match status" value="1"/>
</dbReference>
<dbReference type="OrthoDB" id="10009351at2759"/>
<dbReference type="CTD" id="101887125"/>
<protein>
    <submittedName>
        <fullName evidence="4">Pentraxin 3</fullName>
    </submittedName>
</protein>
<feature type="domain" description="Pentraxin (PTX)" evidence="3">
    <location>
        <begin position="237"/>
        <end position="453"/>
    </location>
</feature>